<dbReference type="Proteomes" id="UP001212803">
    <property type="component" value="Chromosome"/>
</dbReference>
<reference evidence="1 2" key="1">
    <citation type="journal article" date="2023" name="ISME J.">
        <title>Thermophilic Dehalococcoidia with unusual traits shed light on an unexpected past.</title>
        <authorList>
            <person name="Palmer M."/>
            <person name="Covington J.K."/>
            <person name="Zhou E.M."/>
            <person name="Thomas S.C."/>
            <person name="Habib N."/>
            <person name="Seymour C.O."/>
            <person name="Lai D."/>
            <person name="Johnston J."/>
            <person name="Hashimi A."/>
            <person name="Jiao J.Y."/>
            <person name="Muok A.R."/>
            <person name="Liu L."/>
            <person name="Xian W.D."/>
            <person name="Zhi X.Y."/>
            <person name="Li M.M."/>
            <person name="Silva L.P."/>
            <person name="Bowen B.P."/>
            <person name="Louie K."/>
            <person name="Briegel A."/>
            <person name="Pett-Ridge J."/>
            <person name="Weber P.K."/>
            <person name="Tocheva E.I."/>
            <person name="Woyke T."/>
            <person name="Northen T.R."/>
            <person name="Mayali X."/>
            <person name="Li W.J."/>
            <person name="Hedlund B.P."/>
        </authorList>
    </citation>
    <scope>NUCLEOTIDE SEQUENCE [LARGE SCALE GENOMIC DNA]</scope>
    <source>
        <strain evidence="1 2">YIM 72310</strain>
    </source>
</reference>
<keyword evidence="2" id="KW-1185">Reference proteome</keyword>
<name>A0ABY7M8B8_9CHLR</name>
<organism evidence="1 2">
    <name type="scientific">Tepidiforma flava</name>
    <dbReference type="NCBI Taxonomy" id="3004094"/>
    <lineage>
        <taxon>Bacteria</taxon>
        <taxon>Bacillati</taxon>
        <taxon>Chloroflexota</taxon>
        <taxon>Tepidiformia</taxon>
        <taxon>Tepidiformales</taxon>
        <taxon>Tepidiformaceae</taxon>
        <taxon>Tepidiforma</taxon>
    </lineage>
</organism>
<dbReference type="RefSeq" id="WP_270056834.1">
    <property type="nucleotide sequence ID" value="NZ_CP115149.1"/>
</dbReference>
<proteinExistence type="predicted"/>
<gene>
    <name evidence="1" type="ORF">O0235_01620</name>
</gene>
<sequence>MRALLSGDDGRPLVQAVISLMPFSASVPGREGRAEAAPGVAALGVPVIQGR</sequence>
<accession>A0ABY7M8B8</accession>
<dbReference type="EMBL" id="CP115149">
    <property type="protein sequence ID" value="WBL36310.1"/>
    <property type="molecule type" value="Genomic_DNA"/>
</dbReference>
<evidence type="ECO:0000313" key="1">
    <source>
        <dbReference type="EMBL" id="WBL36310.1"/>
    </source>
</evidence>
<protein>
    <submittedName>
        <fullName evidence="1">Uncharacterized protein</fullName>
    </submittedName>
</protein>
<evidence type="ECO:0000313" key="2">
    <source>
        <dbReference type="Proteomes" id="UP001212803"/>
    </source>
</evidence>